<keyword evidence="5" id="KW-0175">Coiled coil</keyword>
<dbReference type="RefSeq" id="WP_152948373.1">
    <property type="nucleotide sequence ID" value="NZ_WHYR01000079.1"/>
</dbReference>
<sequence length="520" mass="60118">MQSVASGPSPTCGEVIAAIQDHLPALYFAFSRGRTELLAEELGREWDFLDAGEKRTVTRMIREAEEGNPGLFGPRRQKLRRLLHQGIGYHHAGLSPLLKDLVERLYESRLIYVLFCTETFAVGVNFPAASTVFDSCRKWDGREFRPLLNREFFQMAGRAGRRGFDPVGRVYVRIDERFPEQTGFYREDGVEPVRGRLSISPNTVLSLLCWKTDEEIRRFLEQNLAVYQNSRESREIKKELPRLEEKAADLASCFCPERGQPCCQLFRLKLRKELNQLNKRRRRNRAGSRDRREEIRALLQTERKKCRYKACQEAEKKIRRLEERIHLLHRRLQQLEQNSRDYGHEFKSVWGLLERMGYVQGRELLPRGKFALFVHVQEILVTELVFSGIILESTPVEVAAILAGVDYQPGRDEQVVSPPFSLVRVEELRRFLLENGVPENFCVWSPVPAALAAAWYEGASFEQLLGMCNLQEGDVFSVMRREIDLLRQIERAAGEDRTLAALARELRRRLDRDEVAVLGV</sequence>
<dbReference type="EMBL" id="WHYR01000079">
    <property type="protein sequence ID" value="MQL53919.1"/>
    <property type="molecule type" value="Genomic_DNA"/>
</dbReference>
<dbReference type="InterPro" id="IPR012961">
    <property type="entry name" value="Ski2/MTR4_C"/>
</dbReference>
<dbReference type="Proteomes" id="UP000441717">
    <property type="component" value="Unassembled WGS sequence"/>
</dbReference>
<accession>A0A6N7IWH7</accession>
<evidence type="ECO:0000313" key="7">
    <source>
        <dbReference type="EMBL" id="MQL53919.1"/>
    </source>
</evidence>
<keyword evidence="4" id="KW-0067">ATP-binding</keyword>
<dbReference type="InterPro" id="IPR001650">
    <property type="entry name" value="Helicase_C-like"/>
</dbReference>
<comment type="caution">
    <text evidence="7">The sequence shown here is derived from an EMBL/GenBank/DDBJ whole genome shotgun (WGS) entry which is preliminary data.</text>
</comment>
<feature type="domain" description="Helicase C-terminal" evidence="6">
    <location>
        <begin position="11"/>
        <end position="208"/>
    </location>
</feature>
<dbReference type="Pfam" id="PF00271">
    <property type="entry name" value="Helicase_C"/>
    <property type="match status" value="1"/>
</dbReference>
<dbReference type="AlphaFoldDB" id="A0A6N7IWH7"/>
<keyword evidence="1" id="KW-0547">Nucleotide-binding</keyword>
<feature type="coiled-coil region" evidence="5">
    <location>
        <begin position="304"/>
        <end position="338"/>
    </location>
</feature>
<dbReference type="GO" id="GO:0016787">
    <property type="term" value="F:hydrolase activity"/>
    <property type="evidence" value="ECO:0007669"/>
    <property type="project" value="UniProtKB-KW"/>
</dbReference>
<dbReference type="GO" id="GO:0004386">
    <property type="term" value="F:helicase activity"/>
    <property type="evidence" value="ECO:0007669"/>
    <property type="project" value="UniProtKB-KW"/>
</dbReference>
<evidence type="ECO:0000256" key="2">
    <source>
        <dbReference type="ARBA" id="ARBA00022801"/>
    </source>
</evidence>
<gene>
    <name evidence="7" type="ORF">GFC01_16980</name>
</gene>
<dbReference type="CDD" id="cd18795">
    <property type="entry name" value="SF2_C_Ski2"/>
    <property type="match status" value="1"/>
</dbReference>
<dbReference type="SUPFAM" id="SSF52540">
    <property type="entry name" value="P-loop containing nucleoside triphosphate hydrolases"/>
    <property type="match status" value="1"/>
</dbReference>
<dbReference type="SMART" id="SM01142">
    <property type="entry name" value="DSHCT"/>
    <property type="match status" value="1"/>
</dbReference>
<dbReference type="Gene3D" id="3.40.50.300">
    <property type="entry name" value="P-loop containing nucleotide triphosphate hydrolases"/>
    <property type="match status" value="1"/>
</dbReference>
<dbReference type="PANTHER" id="PTHR12131">
    <property type="entry name" value="ATP-DEPENDENT RNA AND DNA HELICASE"/>
    <property type="match status" value="1"/>
</dbReference>
<evidence type="ECO:0000256" key="4">
    <source>
        <dbReference type="ARBA" id="ARBA00022840"/>
    </source>
</evidence>
<evidence type="ECO:0000259" key="6">
    <source>
        <dbReference type="PROSITE" id="PS51194"/>
    </source>
</evidence>
<evidence type="ECO:0000256" key="1">
    <source>
        <dbReference type="ARBA" id="ARBA00022741"/>
    </source>
</evidence>
<name>A0A6N7IWH7_9FIRM</name>
<dbReference type="Gene3D" id="1.10.3380.30">
    <property type="match status" value="1"/>
</dbReference>
<dbReference type="InterPro" id="IPR027417">
    <property type="entry name" value="P-loop_NTPase"/>
</dbReference>
<dbReference type="PANTHER" id="PTHR12131:SF1">
    <property type="entry name" value="ATP-DEPENDENT RNA HELICASE SUPV3L1, MITOCHONDRIAL-RELATED"/>
    <property type="match status" value="1"/>
</dbReference>
<dbReference type="OrthoDB" id="9807155at2"/>
<evidence type="ECO:0000256" key="3">
    <source>
        <dbReference type="ARBA" id="ARBA00022806"/>
    </source>
</evidence>
<proteinExistence type="predicted"/>
<reference evidence="7 8" key="1">
    <citation type="submission" date="2019-10" db="EMBL/GenBank/DDBJ databases">
        <title>Comparative genomics of sulfur disproportionating microorganisms.</title>
        <authorList>
            <person name="Ward L.M."/>
            <person name="Bertran E."/>
            <person name="Johnston D."/>
        </authorList>
    </citation>
    <scope>NUCLEOTIDE SEQUENCE [LARGE SCALE GENOMIC DNA]</scope>
    <source>
        <strain evidence="7 8">DSM 14055</strain>
    </source>
</reference>
<dbReference type="SMART" id="SM00490">
    <property type="entry name" value="HELICc"/>
    <property type="match status" value="1"/>
</dbReference>
<keyword evidence="3 7" id="KW-0347">Helicase</keyword>
<dbReference type="Pfam" id="PF08148">
    <property type="entry name" value="DSHCT"/>
    <property type="match status" value="1"/>
</dbReference>
<evidence type="ECO:0000256" key="5">
    <source>
        <dbReference type="SAM" id="Coils"/>
    </source>
</evidence>
<keyword evidence="8" id="KW-1185">Reference proteome</keyword>
<dbReference type="PROSITE" id="PS51194">
    <property type="entry name" value="HELICASE_CTER"/>
    <property type="match status" value="1"/>
</dbReference>
<organism evidence="7 8">
    <name type="scientific">Desulfofundulus thermobenzoicus</name>
    <dbReference type="NCBI Taxonomy" id="29376"/>
    <lineage>
        <taxon>Bacteria</taxon>
        <taxon>Bacillati</taxon>
        <taxon>Bacillota</taxon>
        <taxon>Clostridia</taxon>
        <taxon>Eubacteriales</taxon>
        <taxon>Peptococcaceae</taxon>
        <taxon>Desulfofundulus</taxon>
    </lineage>
</organism>
<dbReference type="InterPro" id="IPR050699">
    <property type="entry name" value="RNA-DNA_Helicase"/>
</dbReference>
<keyword evidence="2" id="KW-0378">Hydrolase</keyword>
<evidence type="ECO:0000313" key="8">
    <source>
        <dbReference type="Proteomes" id="UP000441717"/>
    </source>
</evidence>
<dbReference type="GO" id="GO:0005524">
    <property type="term" value="F:ATP binding"/>
    <property type="evidence" value="ECO:0007669"/>
    <property type="project" value="UniProtKB-KW"/>
</dbReference>
<protein>
    <submittedName>
        <fullName evidence="7">RNA helicase</fullName>
    </submittedName>
</protein>